<accession>A0A4P9VI88</accession>
<comment type="similarity">
    <text evidence="1">Belongs to the ComF/GntX family.</text>
</comment>
<sequence>MKVYIRSLINQFIPVPCLLCGVSTTFDCRICVPCQKNLPAFKLACHSCGLPVPSLDVHCCGQCLAKPSPISRTVCGFSYQFPVDKLIVQFKYHQQLGIGETLSHLLAFKIRQLYQGDSLPEQLIPVPMFPKRLASRGFNQAEIISKQLSKYLNIPVNNQSCKRVIDTKPQEGLNARQRQKNLQNAFKRINHVPPHVAIVDDVITTGATISALVETLSATDVTRIDVWSLARTPAN</sequence>
<comment type="caution">
    <text evidence="2">The sequence shown here is derived from an EMBL/GenBank/DDBJ whole genome shotgun (WGS) entry which is preliminary data.</text>
</comment>
<proteinExistence type="inferred from homology"/>
<dbReference type="CDD" id="cd06223">
    <property type="entry name" value="PRTases_typeI"/>
    <property type="match status" value="1"/>
</dbReference>
<dbReference type="PANTHER" id="PTHR47505:SF1">
    <property type="entry name" value="DNA UTILIZATION PROTEIN YHGH"/>
    <property type="match status" value="1"/>
</dbReference>
<organism evidence="2 3">
    <name type="scientific">Zooshikella ganghwensis</name>
    <dbReference type="NCBI Taxonomy" id="202772"/>
    <lineage>
        <taxon>Bacteria</taxon>
        <taxon>Pseudomonadati</taxon>
        <taxon>Pseudomonadota</taxon>
        <taxon>Gammaproteobacteria</taxon>
        <taxon>Oceanospirillales</taxon>
        <taxon>Zooshikellaceae</taxon>
        <taxon>Zooshikella</taxon>
    </lineage>
</organism>
<reference evidence="2 3" key="1">
    <citation type="submission" date="2017-04" db="EMBL/GenBank/DDBJ databases">
        <title>Draft genome sequence of Zooshikella ganghwensis VG4 isolated from Red Sea sediments.</title>
        <authorList>
            <person name="Rehman Z."/>
            <person name="Alam I."/>
            <person name="Kamau A."/>
            <person name="Bajic V."/>
            <person name="Leiknes T."/>
        </authorList>
    </citation>
    <scope>NUCLEOTIDE SEQUENCE [LARGE SCALE GENOMIC DNA]</scope>
    <source>
        <strain evidence="2 3">VG4</strain>
    </source>
</reference>
<dbReference type="InterPro" id="IPR051910">
    <property type="entry name" value="ComF/GntX_DNA_util-trans"/>
</dbReference>
<keyword evidence="3" id="KW-1185">Reference proteome</keyword>
<dbReference type="AlphaFoldDB" id="A0A4P9VI88"/>
<dbReference type="InterPro" id="IPR000836">
    <property type="entry name" value="PRTase_dom"/>
</dbReference>
<dbReference type="PANTHER" id="PTHR47505">
    <property type="entry name" value="DNA UTILIZATION PROTEIN YHGH"/>
    <property type="match status" value="1"/>
</dbReference>
<evidence type="ECO:0000313" key="2">
    <source>
        <dbReference type="EMBL" id="RDH42236.1"/>
    </source>
</evidence>
<dbReference type="RefSeq" id="WP_094785770.1">
    <property type="nucleotide sequence ID" value="NZ_NDXW01000001.1"/>
</dbReference>
<name>A0A4P9VI88_9GAMM</name>
<dbReference type="EMBL" id="NDXW01000001">
    <property type="protein sequence ID" value="RDH42236.1"/>
    <property type="molecule type" value="Genomic_DNA"/>
</dbReference>
<dbReference type="Proteomes" id="UP000257039">
    <property type="component" value="Unassembled WGS sequence"/>
</dbReference>
<dbReference type="InterPro" id="IPR029057">
    <property type="entry name" value="PRTase-like"/>
</dbReference>
<protein>
    <submittedName>
        <fullName evidence="2">ComF family protein</fullName>
    </submittedName>
</protein>
<dbReference type="Gene3D" id="3.40.50.2020">
    <property type="match status" value="1"/>
</dbReference>
<evidence type="ECO:0000313" key="3">
    <source>
        <dbReference type="Proteomes" id="UP000257039"/>
    </source>
</evidence>
<gene>
    <name evidence="2" type="ORF">B9G39_01560</name>
</gene>
<evidence type="ECO:0000256" key="1">
    <source>
        <dbReference type="ARBA" id="ARBA00008007"/>
    </source>
</evidence>
<dbReference type="SUPFAM" id="SSF53271">
    <property type="entry name" value="PRTase-like"/>
    <property type="match status" value="1"/>
</dbReference>